<reference evidence="1" key="1">
    <citation type="submission" date="2021-06" db="EMBL/GenBank/DDBJ databases">
        <authorList>
            <person name="Kallberg Y."/>
            <person name="Tangrot J."/>
            <person name="Rosling A."/>
        </authorList>
    </citation>
    <scope>NUCLEOTIDE SEQUENCE</scope>
    <source>
        <strain evidence="1">CL356</strain>
    </source>
</reference>
<protein>
    <submittedName>
        <fullName evidence="1">6307_t:CDS:1</fullName>
    </submittedName>
</protein>
<evidence type="ECO:0000313" key="1">
    <source>
        <dbReference type="EMBL" id="CAG8636125.1"/>
    </source>
</evidence>
<organism evidence="1 2">
    <name type="scientific">Acaulospora colombiana</name>
    <dbReference type="NCBI Taxonomy" id="27376"/>
    <lineage>
        <taxon>Eukaryota</taxon>
        <taxon>Fungi</taxon>
        <taxon>Fungi incertae sedis</taxon>
        <taxon>Mucoromycota</taxon>
        <taxon>Glomeromycotina</taxon>
        <taxon>Glomeromycetes</taxon>
        <taxon>Diversisporales</taxon>
        <taxon>Acaulosporaceae</taxon>
        <taxon>Acaulospora</taxon>
    </lineage>
</organism>
<keyword evidence="2" id="KW-1185">Reference proteome</keyword>
<feature type="non-terminal residue" evidence="1">
    <location>
        <position position="386"/>
    </location>
</feature>
<gene>
    <name evidence="1" type="ORF">ACOLOM_LOCUS7796</name>
</gene>
<dbReference type="EMBL" id="CAJVPT010018672">
    <property type="protein sequence ID" value="CAG8636125.1"/>
    <property type="molecule type" value="Genomic_DNA"/>
</dbReference>
<name>A0ACA9N6Y0_9GLOM</name>
<sequence>MDKLKRTFTQVRDPQQATNDKQNEIMQKQEQKSGEVTQPGKEGQRVRDPVTGEEMEIRDATEEPEEIKLGENVLKMEFPPPEIGSQREYLLSLLSTTVSRMTLAFTILPIITFSVSPPAFTSRPLLLLIPSLGIPAALSLLWMYRMQSKGEDDADRRAWEVERRRGLQAGYDKDKDGKIEADEKIKESAEWLNSLLGGHSVRISDLGLGKNPIRITSLRALPDAEMQEVTQSLKEEDREQIQGEHVNYELSFAYRAAPNKTQWSEKAENIHSTWVSKDLMLYQYVSLSLCWCAFTEEWVQLSGLRLLGWLEQLECALNSSRILPWLPKVSIAITPLHKKLLPNMMDIPFISRFISDAINAAAREYVAPKSMILDLQQLLSGDGIKR</sequence>
<comment type="caution">
    <text evidence="1">The sequence shown here is derived from an EMBL/GenBank/DDBJ whole genome shotgun (WGS) entry which is preliminary data.</text>
</comment>
<evidence type="ECO:0000313" key="2">
    <source>
        <dbReference type="Proteomes" id="UP000789525"/>
    </source>
</evidence>
<dbReference type="Proteomes" id="UP000789525">
    <property type="component" value="Unassembled WGS sequence"/>
</dbReference>
<proteinExistence type="predicted"/>
<accession>A0ACA9N6Y0</accession>